<keyword evidence="1" id="KW-0479">Metal-binding</keyword>
<dbReference type="GO" id="GO:0000978">
    <property type="term" value="F:RNA polymerase II cis-regulatory region sequence-specific DNA binding"/>
    <property type="evidence" value="ECO:0007669"/>
    <property type="project" value="TreeGrafter"/>
</dbReference>
<evidence type="ECO:0000313" key="8">
    <source>
        <dbReference type="Proteomes" id="UP001187682"/>
    </source>
</evidence>
<dbReference type="CDD" id="cd00067">
    <property type="entry name" value="GAL4"/>
    <property type="match status" value="1"/>
</dbReference>
<feature type="compositionally biased region" description="Low complexity" evidence="5">
    <location>
        <begin position="423"/>
        <end position="432"/>
    </location>
</feature>
<organism evidence="7 8">
    <name type="scientific">Cephalotrichum gorgonifer</name>
    <dbReference type="NCBI Taxonomy" id="2041049"/>
    <lineage>
        <taxon>Eukaryota</taxon>
        <taxon>Fungi</taxon>
        <taxon>Dikarya</taxon>
        <taxon>Ascomycota</taxon>
        <taxon>Pezizomycotina</taxon>
        <taxon>Sordariomycetes</taxon>
        <taxon>Hypocreomycetidae</taxon>
        <taxon>Microascales</taxon>
        <taxon>Microascaceae</taxon>
        <taxon>Cephalotrichum</taxon>
    </lineage>
</organism>
<protein>
    <submittedName>
        <fullName evidence="7">Related to C6 transcription factor</fullName>
    </submittedName>
</protein>
<dbReference type="InterPro" id="IPR001138">
    <property type="entry name" value="Zn2Cys6_DnaBD"/>
</dbReference>
<name>A0AAE8SYW7_9PEZI</name>
<dbReference type="EMBL" id="ONZQ02000015">
    <property type="protein sequence ID" value="SPO06315.1"/>
    <property type="molecule type" value="Genomic_DNA"/>
</dbReference>
<comment type="caution">
    <text evidence="7">The sequence shown here is derived from an EMBL/GenBank/DDBJ whole genome shotgun (WGS) entry which is preliminary data.</text>
</comment>
<dbReference type="Proteomes" id="UP001187682">
    <property type="component" value="Unassembled WGS sequence"/>
</dbReference>
<dbReference type="Pfam" id="PF04082">
    <property type="entry name" value="Fungal_trans"/>
    <property type="match status" value="1"/>
</dbReference>
<dbReference type="Pfam" id="PF00172">
    <property type="entry name" value="Zn_clus"/>
    <property type="match status" value="1"/>
</dbReference>
<sequence length="677" mass="74765">MSDPTRRSSSPARVPVVARPKRQKIDVACDVCRSRKVKCDGKRPGQIVSNFPSACGNCLRRSDLNCNYTPASSERTPRPHPYQSPIPRARLASRTTGTPSSSLSHLPVEHSPAGIDSMTIVLEDGESTQQYFGSSSAGSFTRQIRAAIDARLGVPVERTAGGISSTPSLQAARSQDSGPLDYTLPPRRTADKLMDTYWHYVDPLYPFLDREQWMHAYQGIFAGTPINTDERIFVTTLNVIFALSTQLIESLQPDHRDDSSSEYFRKAQGLLRLNPWDSGPLELVQCLLLMSQYLQSANNPHPTWMVVGSAVRTAQSLGLHLPETSADVASSQEREFLRRLWHGCVLMDRMVSLTHGRPAMISNQLASAVPLPLYSSDSRTAGPTGATTSGSPRVAFFAKSVELYEIINRISLAFYSGGRSGGSDRSSTSSSEGADEDLGTVIRLDESLGEWERNLPRHLDIQALDQVDDEIIKRQGVVLRMRFLQARLLLLRPVLSRFCLEPTGPNNPPPKADTLRGRVVRECASFCVVTAQDLISALAEHQPQDGAQNLLPAWWYRIYYVYTASIVLVVAKLRPDIFDVRKSWDQAMAILHNHEKFGPPARRCIAVLNILSDKIMQGGQSNGNGAPAGQELDQTVDEGNLDVDGFLTDDIDLDGFSFNADGLTWFNTHAWEVLTMA</sequence>
<keyword evidence="8" id="KW-1185">Reference proteome</keyword>
<dbReference type="SMART" id="SM00066">
    <property type="entry name" value="GAL4"/>
    <property type="match status" value="1"/>
</dbReference>
<dbReference type="Gene3D" id="4.10.240.10">
    <property type="entry name" value="Zn(2)-C6 fungal-type DNA-binding domain"/>
    <property type="match status" value="1"/>
</dbReference>
<evidence type="ECO:0000259" key="6">
    <source>
        <dbReference type="PROSITE" id="PS50048"/>
    </source>
</evidence>
<dbReference type="PANTHER" id="PTHR47424">
    <property type="entry name" value="REGULATORY PROTEIN GAL4"/>
    <property type="match status" value="1"/>
</dbReference>
<dbReference type="GO" id="GO:0008270">
    <property type="term" value="F:zinc ion binding"/>
    <property type="evidence" value="ECO:0007669"/>
    <property type="project" value="InterPro"/>
</dbReference>
<feature type="region of interest" description="Disordered" evidence="5">
    <location>
        <begin position="417"/>
        <end position="436"/>
    </location>
</feature>
<feature type="compositionally biased region" description="Polar residues" evidence="5">
    <location>
        <begin position="93"/>
        <end position="104"/>
    </location>
</feature>
<evidence type="ECO:0000256" key="1">
    <source>
        <dbReference type="ARBA" id="ARBA00022723"/>
    </source>
</evidence>
<dbReference type="GO" id="GO:0006351">
    <property type="term" value="P:DNA-templated transcription"/>
    <property type="evidence" value="ECO:0007669"/>
    <property type="project" value="InterPro"/>
</dbReference>
<reference evidence="7" key="1">
    <citation type="submission" date="2018-03" db="EMBL/GenBank/DDBJ databases">
        <authorList>
            <person name="Guldener U."/>
        </authorList>
    </citation>
    <scope>NUCLEOTIDE SEQUENCE</scope>
</reference>
<evidence type="ECO:0000256" key="5">
    <source>
        <dbReference type="SAM" id="MobiDB-lite"/>
    </source>
</evidence>
<dbReference type="PANTHER" id="PTHR47424:SF4">
    <property type="entry name" value="ZN(II)2CYS6 TRANSCRIPTION FACTOR (EUROFUNG)"/>
    <property type="match status" value="1"/>
</dbReference>
<dbReference type="InterPro" id="IPR051127">
    <property type="entry name" value="Fungal_SecMet_Regulators"/>
</dbReference>
<dbReference type="SUPFAM" id="SSF57701">
    <property type="entry name" value="Zn2/Cys6 DNA-binding domain"/>
    <property type="match status" value="1"/>
</dbReference>
<accession>A0AAE8SYW7</accession>
<keyword evidence="3" id="KW-0804">Transcription</keyword>
<dbReference type="CDD" id="cd12148">
    <property type="entry name" value="fungal_TF_MHR"/>
    <property type="match status" value="1"/>
</dbReference>
<evidence type="ECO:0000256" key="2">
    <source>
        <dbReference type="ARBA" id="ARBA00023015"/>
    </source>
</evidence>
<dbReference type="GO" id="GO:0005634">
    <property type="term" value="C:nucleus"/>
    <property type="evidence" value="ECO:0007669"/>
    <property type="project" value="TreeGrafter"/>
</dbReference>
<feature type="region of interest" description="Disordered" evidence="5">
    <location>
        <begin position="159"/>
        <end position="182"/>
    </location>
</feature>
<feature type="domain" description="Zn(2)-C6 fungal-type" evidence="6">
    <location>
        <begin position="28"/>
        <end position="68"/>
    </location>
</feature>
<keyword evidence="4" id="KW-0539">Nucleus</keyword>
<dbReference type="SMART" id="SM00906">
    <property type="entry name" value="Fungal_trans"/>
    <property type="match status" value="1"/>
</dbReference>
<gene>
    <name evidence="7" type="ORF">DNG_09004</name>
</gene>
<feature type="region of interest" description="Disordered" evidence="5">
    <location>
        <begin position="69"/>
        <end position="109"/>
    </location>
</feature>
<keyword evidence="2" id="KW-0805">Transcription regulation</keyword>
<dbReference type="InterPro" id="IPR007219">
    <property type="entry name" value="XnlR_reg_dom"/>
</dbReference>
<evidence type="ECO:0000256" key="3">
    <source>
        <dbReference type="ARBA" id="ARBA00023163"/>
    </source>
</evidence>
<dbReference type="GO" id="GO:0000981">
    <property type="term" value="F:DNA-binding transcription factor activity, RNA polymerase II-specific"/>
    <property type="evidence" value="ECO:0007669"/>
    <property type="project" value="InterPro"/>
</dbReference>
<dbReference type="PROSITE" id="PS50048">
    <property type="entry name" value="ZN2_CY6_FUNGAL_2"/>
    <property type="match status" value="1"/>
</dbReference>
<dbReference type="InterPro" id="IPR036864">
    <property type="entry name" value="Zn2-C6_fun-type_DNA-bd_sf"/>
</dbReference>
<evidence type="ECO:0000256" key="4">
    <source>
        <dbReference type="ARBA" id="ARBA00023242"/>
    </source>
</evidence>
<evidence type="ECO:0000313" key="7">
    <source>
        <dbReference type="EMBL" id="SPO06315.1"/>
    </source>
</evidence>
<proteinExistence type="predicted"/>
<dbReference type="AlphaFoldDB" id="A0AAE8SYW7"/>
<feature type="compositionally biased region" description="Polar residues" evidence="5">
    <location>
        <begin position="162"/>
        <end position="177"/>
    </location>
</feature>
<dbReference type="GO" id="GO:0000435">
    <property type="term" value="P:positive regulation of transcription from RNA polymerase II promoter by galactose"/>
    <property type="evidence" value="ECO:0007669"/>
    <property type="project" value="TreeGrafter"/>
</dbReference>